<dbReference type="CDD" id="cd15041">
    <property type="entry name" value="7tmB1_hormone_R"/>
    <property type="match status" value="1"/>
</dbReference>
<dbReference type="Gene3D" id="4.10.1240.10">
    <property type="entry name" value="GPCR, family 2, extracellular hormone receptor domain"/>
    <property type="match status" value="2"/>
</dbReference>
<evidence type="ECO:0000256" key="3">
    <source>
        <dbReference type="ARBA" id="ARBA00022475"/>
    </source>
</evidence>
<evidence type="ECO:0000256" key="9">
    <source>
        <dbReference type="ARBA" id="ARBA00023180"/>
    </source>
</evidence>
<keyword evidence="5 12" id="KW-1133">Transmembrane helix</keyword>
<dbReference type="InterPro" id="IPR017983">
    <property type="entry name" value="GPCR_2_secretin-like_CS"/>
</dbReference>
<evidence type="ECO:0000256" key="8">
    <source>
        <dbReference type="ARBA" id="ARBA00023170"/>
    </source>
</evidence>
<evidence type="ECO:0000313" key="15">
    <source>
        <dbReference type="EMBL" id="KAK2147093.1"/>
    </source>
</evidence>
<keyword evidence="16" id="KW-1185">Reference proteome</keyword>
<comment type="subcellular location">
    <subcellularLocation>
        <location evidence="1">Cell membrane</location>
        <topology evidence="1">Multi-pass membrane protein</topology>
    </subcellularLocation>
</comment>
<evidence type="ECO:0000259" key="13">
    <source>
        <dbReference type="PROSITE" id="PS50227"/>
    </source>
</evidence>
<dbReference type="PANTHER" id="PTHR45620:SF42">
    <property type="entry name" value="G-PROTEIN COUPLED RECEPTOR SEB-2"/>
    <property type="match status" value="1"/>
</dbReference>
<dbReference type="Pfam" id="PF00002">
    <property type="entry name" value="7tm_2"/>
    <property type="match status" value="1"/>
</dbReference>
<dbReference type="PROSITE" id="PS50227">
    <property type="entry name" value="G_PROTEIN_RECEP_F2_3"/>
    <property type="match status" value="2"/>
</dbReference>
<dbReference type="EMBL" id="JAODUP010000570">
    <property type="protein sequence ID" value="KAK2147093.1"/>
    <property type="molecule type" value="Genomic_DNA"/>
</dbReference>
<dbReference type="GO" id="GO:0007166">
    <property type="term" value="P:cell surface receptor signaling pathway"/>
    <property type="evidence" value="ECO:0007669"/>
    <property type="project" value="InterPro"/>
</dbReference>
<accession>A0AAD9J610</accession>
<dbReference type="GO" id="GO:0008528">
    <property type="term" value="F:G protein-coupled peptide receptor activity"/>
    <property type="evidence" value="ECO:0007669"/>
    <property type="project" value="TreeGrafter"/>
</dbReference>
<comment type="caution">
    <text evidence="15">The sequence shown here is derived from an EMBL/GenBank/DDBJ whole genome shotgun (WGS) entry which is preliminary data.</text>
</comment>
<dbReference type="GO" id="GO:0005886">
    <property type="term" value="C:plasma membrane"/>
    <property type="evidence" value="ECO:0007669"/>
    <property type="project" value="UniProtKB-SubCell"/>
</dbReference>
<feature type="domain" description="G-protein coupled receptors family 2 profile 1" evidence="13">
    <location>
        <begin position="397"/>
        <end position="483"/>
    </location>
</feature>
<comment type="similarity">
    <text evidence="2">Belongs to the G-protein coupled receptor 2 family.</text>
</comment>
<dbReference type="PRINTS" id="PR00249">
    <property type="entry name" value="GPCRSECRETIN"/>
</dbReference>
<evidence type="ECO:0000256" key="4">
    <source>
        <dbReference type="ARBA" id="ARBA00022692"/>
    </source>
</evidence>
<evidence type="ECO:0000256" key="11">
    <source>
        <dbReference type="SAM" id="MobiDB-lite"/>
    </source>
</evidence>
<feature type="domain" description="G-protein coupled receptors family 2 profile 1" evidence="13">
    <location>
        <begin position="188"/>
        <end position="277"/>
    </location>
</feature>
<dbReference type="InterPro" id="IPR000832">
    <property type="entry name" value="GPCR_2_secretin-like"/>
</dbReference>
<organism evidence="15 16">
    <name type="scientific">Paralvinella palmiformis</name>
    <dbReference type="NCBI Taxonomy" id="53620"/>
    <lineage>
        <taxon>Eukaryota</taxon>
        <taxon>Metazoa</taxon>
        <taxon>Spiralia</taxon>
        <taxon>Lophotrochozoa</taxon>
        <taxon>Annelida</taxon>
        <taxon>Polychaeta</taxon>
        <taxon>Sedentaria</taxon>
        <taxon>Canalipalpata</taxon>
        <taxon>Terebellida</taxon>
        <taxon>Terebelliformia</taxon>
        <taxon>Alvinellidae</taxon>
        <taxon>Paralvinella</taxon>
    </lineage>
</organism>
<dbReference type="Gene3D" id="1.20.1070.10">
    <property type="entry name" value="Rhodopsin 7-helix transmembrane proteins"/>
    <property type="match status" value="2"/>
</dbReference>
<feature type="transmembrane region" description="Helical" evidence="12">
    <location>
        <begin position="642"/>
        <end position="660"/>
    </location>
</feature>
<dbReference type="GO" id="GO:0007188">
    <property type="term" value="P:adenylate cyclase-modulating G protein-coupled receptor signaling pathway"/>
    <property type="evidence" value="ECO:0007669"/>
    <property type="project" value="TreeGrafter"/>
</dbReference>
<keyword evidence="4 12" id="KW-0812">Transmembrane</keyword>
<keyword evidence="10" id="KW-0807">Transducer</keyword>
<dbReference type="PANTHER" id="PTHR45620">
    <property type="entry name" value="PDF RECEPTOR-LIKE PROTEIN-RELATED"/>
    <property type="match status" value="1"/>
</dbReference>
<dbReference type="AlphaFoldDB" id="A0AAD9J610"/>
<dbReference type="Proteomes" id="UP001208570">
    <property type="component" value="Unassembled WGS sequence"/>
</dbReference>
<sequence length="766" mass="86301">MSYRYRVFIVSLLASDLITFQIKILVDLFKNSPAGSPAGEENHDTSIHTDRQQEIVGLVRSSRDGAVNNCDEENQGSADRQLVYSSVQSGALLHQALISSRDLSCVDNWNTFHLSACALCYGVLFMDSTELRLQDNYQLVSTSGGQFPEGSTFHPDINNETIVARICGVIGDEIKCDQWQACCRKAEECCQKPPDGVSTSLINHKEGFPDHCLPVWDGYTCWPRSRAGEMAQQRCPEYVYGFNRSAYVTRQCNLDATWHHTIGGMTSTDYGYCRMKEAGSIFDVINGPEEPHKWTTSGLEVTDEDPVQCRYWGGYVDRKTYELVTCSHCYKYLYPDGTELVPYGIYLVSVNGTVVPHGTFLVADVTNSTLTQTICRTLKSKVSCNQWLECCAGARGCCDAQLEDASTAVIGRDDPDWCPSTWDGYACWAKAEAGSDEMTSCPAYIPHAIPSAYAMKTCTENGTWFKSQSNKEWTNYTACLRVDEFKVNIYIKIACSSLSLLVLVPSVVIFLSYRSLRNQHRVRLHINLFASFILYSFINILWETLVVYDRMSKHSTTSRMAANTPGCKFLYVLTRYSRSTNFLWMFCEGLYLHRLIVKAFQPPSKLILFYVLGWVFPWIPVGVYSVLRLFMKNERRALKATFVLVPLFGLQLFVVIYRPPLSSRAGIIYENIAAFVVNSQGFFVAFIFCLINGEVLTNLRRTCIRLGCYKVDLLARNGNYTMTTQASDGYPRDSPSSSFRTVDNNSSKRKDYIALRPVPGNNGNVN</sequence>
<feature type="transmembrane region" description="Helical" evidence="12">
    <location>
        <begin position="489"/>
        <end position="512"/>
    </location>
</feature>
<dbReference type="SUPFAM" id="SSF111418">
    <property type="entry name" value="Hormone receptor domain"/>
    <property type="match status" value="2"/>
</dbReference>
<keyword evidence="7 12" id="KW-0472">Membrane</keyword>
<dbReference type="InterPro" id="IPR017981">
    <property type="entry name" value="GPCR_2-like_7TM"/>
</dbReference>
<evidence type="ECO:0000256" key="2">
    <source>
        <dbReference type="ARBA" id="ARBA00005314"/>
    </source>
</evidence>
<protein>
    <recommendedName>
        <fullName evidence="17">Calcitonin receptor</fullName>
    </recommendedName>
</protein>
<dbReference type="PROSITE" id="PS00650">
    <property type="entry name" value="G_PROTEIN_RECEP_F2_2"/>
    <property type="match status" value="1"/>
</dbReference>
<feature type="compositionally biased region" description="Polar residues" evidence="11">
    <location>
        <begin position="734"/>
        <end position="745"/>
    </location>
</feature>
<dbReference type="SMART" id="SM00008">
    <property type="entry name" value="HormR"/>
    <property type="match status" value="2"/>
</dbReference>
<proteinExistence type="inferred from homology"/>
<evidence type="ECO:0000256" key="1">
    <source>
        <dbReference type="ARBA" id="ARBA00004651"/>
    </source>
</evidence>
<reference evidence="15" key="1">
    <citation type="journal article" date="2023" name="Mol. Biol. Evol.">
        <title>Third-Generation Sequencing Reveals the Adaptive Role of the Epigenome in Three Deep-Sea Polychaetes.</title>
        <authorList>
            <person name="Perez M."/>
            <person name="Aroh O."/>
            <person name="Sun Y."/>
            <person name="Lan Y."/>
            <person name="Juniper S.K."/>
            <person name="Young C.R."/>
            <person name="Angers B."/>
            <person name="Qian P.Y."/>
        </authorList>
    </citation>
    <scope>NUCLEOTIDE SEQUENCE</scope>
    <source>
        <strain evidence="15">P08H-3</strain>
    </source>
</reference>
<evidence type="ECO:0000256" key="6">
    <source>
        <dbReference type="ARBA" id="ARBA00023040"/>
    </source>
</evidence>
<evidence type="ECO:0000256" key="5">
    <source>
        <dbReference type="ARBA" id="ARBA00022989"/>
    </source>
</evidence>
<evidence type="ECO:0000256" key="7">
    <source>
        <dbReference type="ARBA" id="ARBA00023136"/>
    </source>
</evidence>
<keyword evidence="8" id="KW-0675">Receptor</keyword>
<dbReference type="InterPro" id="IPR036445">
    <property type="entry name" value="GPCR_2_extracell_dom_sf"/>
</dbReference>
<feature type="domain" description="G-protein coupled receptors family 2 profile 2" evidence="14">
    <location>
        <begin position="488"/>
        <end position="628"/>
    </location>
</feature>
<evidence type="ECO:0000313" key="16">
    <source>
        <dbReference type="Proteomes" id="UP001208570"/>
    </source>
</evidence>
<dbReference type="Pfam" id="PF02793">
    <property type="entry name" value="HRM"/>
    <property type="match status" value="2"/>
</dbReference>
<keyword evidence="9" id="KW-0325">Glycoprotein</keyword>
<evidence type="ECO:0000259" key="14">
    <source>
        <dbReference type="PROSITE" id="PS50261"/>
    </source>
</evidence>
<evidence type="ECO:0008006" key="17">
    <source>
        <dbReference type="Google" id="ProtNLM"/>
    </source>
</evidence>
<keyword evidence="6" id="KW-0297">G-protein coupled receptor</keyword>
<evidence type="ECO:0000256" key="12">
    <source>
        <dbReference type="SAM" id="Phobius"/>
    </source>
</evidence>
<feature type="transmembrane region" description="Helical" evidence="12">
    <location>
        <begin position="524"/>
        <end position="542"/>
    </location>
</feature>
<gene>
    <name evidence="15" type="ORF">LSH36_570g02010</name>
</gene>
<name>A0AAD9J610_9ANNE</name>
<dbReference type="InterPro" id="IPR001879">
    <property type="entry name" value="GPCR_2_extracellular_dom"/>
</dbReference>
<feature type="transmembrane region" description="Helical" evidence="12">
    <location>
        <begin position="607"/>
        <end position="630"/>
    </location>
</feature>
<dbReference type="InterPro" id="IPR050332">
    <property type="entry name" value="GPCR_2"/>
</dbReference>
<feature type="region of interest" description="Disordered" evidence="11">
    <location>
        <begin position="725"/>
        <end position="746"/>
    </location>
</feature>
<dbReference type="PROSITE" id="PS00649">
    <property type="entry name" value="G_PROTEIN_RECEP_F2_1"/>
    <property type="match status" value="2"/>
</dbReference>
<dbReference type="PROSITE" id="PS50261">
    <property type="entry name" value="G_PROTEIN_RECEP_F2_4"/>
    <property type="match status" value="1"/>
</dbReference>
<evidence type="ECO:0000256" key="10">
    <source>
        <dbReference type="ARBA" id="ARBA00023224"/>
    </source>
</evidence>
<keyword evidence="3" id="KW-1003">Cell membrane</keyword>
<feature type="transmembrane region" description="Helical" evidence="12">
    <location>
        <begin position="672"/>
        <end position="691"/>
    </location>
</feature>